<protein>
    <submittedName>
        <fullName evidence="9">PAS domain-containing protein</fullName>
    </submittedName>
</protein>
<keyword evidence="10" id="KW-1185">Reference proteome</keyword>
<feature type="transmembrane region" description="Helical" evidence="6">
    <location>
        <begin position="187"/>
        <end position="206"/>
    </location>
</feature>
<dbReference type="InterPro" id="IPR004089">
    <property type="entry name" value="MCPsignal_dom"/>
</dbReference>
<feature type="coiled-coil region" evidence="5">
    <location>
        <begin position="505"/>
        <end position="532"/>
    </location>
</feature>
<dbReference type="InterPro" id="IPR000014">
    <property type="entry name" value="PAS"/>
</dbReference>
<organism evidence="9 10">
    <name type="scientific">Candidatus Methylobacter oryzae</name>
    <dbReference type="NCBI Taxonomy" id="2497749"/>
    <lineage>
        <taxon>Bacteria</taxon>
        <taxon>Pseudomonadati</taxon>
        <taxon>Pseudomonadota</taxon>
        <taxon>Gammaproteobacteria</taxon>
        <taxon>Methylococcales</taxon>
        <taxon>Methylococcaceae</taxon>
        <taxon>Methylobacter</taxon>
    </lineage>
</organism>
<dbReference type="Gene3D" id="1.10.287.950">
    <property type="entry name" value="Methyl-accepting chemotaxis protein"/>
    <property type="match status" value="1"/>
</dbReference>
<name>A0ABY3C9B6_9GAMM</name>
<feature type="domain" description="PAS" evidence="8">
    <location>
        <begin position="25"/>
        <end position="76"/>
    </location>
</feature>
<feature type="domain" description="Methyl-accepting transducer" evidence="7">
    <location>
        <begin position="486"/>
        <end position="715"/>
    </location>
</feature>
<evidence type="ECO:0000259" key="7">
    <source>
        <dbReference type="PROSITE" id="PS50111"/>
    </source>
</evidence>
<dbReference type="Proteomes" id="UP000733744">
    <property type="component" value="Unassembled WGS sequence"/>
</dbReference>
<dbReference type="InterPro" id="IPR051310">
    <property type="entry name" value="MCP_chemotaxis"/>
</dbReference>
<dbReference type="PANTHER" id="PTHR43531:SF14">
    <property type="entry name" value="METHYL-ACCEPTING CHEMOTAXIS PROTEIN I-RELATED"/>
    <property type="match status" value="1"/>
</dbReference>
<evidence type="ECO:0000259" key="8">
    <source>
        <dbReference type="PROSITE" id="PS50112"/>
    </source>
</evidence>
<keyword evidence="6" id="KW-0472">Membrane</keyword>
<dbReference type="InterPro" id="IPR004090">
    <property type="entry name" value="Chemotax_Me-accpt_rcpt"/>
</dbReference>
<dbReference type="PROSITE" id="PS50112">
    <property type="entry name" value="PAS"/>
    <property type="match status" value="1"/>
</dbReference>
<keyword evidence="2 4" id="KW-0807">Transducer</keyword>
<keyword evidence="6" id="KW-0812">Transmembrane</keyword>
<sequence>MKINMPTTRNEVVLKKGTILVSRTDLMGRITYVNDAFVEISGFTREELMGAEHNIVRHPDMPSEAFEDMWKSLKQRRPWQGLVKNRCKNGDYYWVEANAMPLFKNGKVHEYLSVRHPPKRDLIPGTELLYKKISKGEVKINPTGLNAVFKFISEIAIEKKNAFVLCAFLASAFFSMYQLFLSQQYDLLAGAGLLVIITLIVNLSMIRGINQVLESAITICYRLSSGDFGNKVDLKRNDKLGDFLRGLYCMEVKLGDDLADVRQEAAISKRITQALDNVQSGVMVVNNNLDIIYTNNSVEQLFKSAEKPIRNQLPSFEADKLHGSNIDSFHKDPSYQRRLLENLRQPYSSELVIAGQHMQVIASPVINDEGERIGFVAEWQNRTPEVLIEQEIGQLVQDIKTGDLSSRIDMGDKQGFARMLSAGINELTDVIESVFSDVNNVMENMAEGDLITAISSEYQGVYAECMNNINNTMAKLSDFIIQIRDASDFIDSSAQEMANGNNNLSRRAEQQASSLEETAASMEQLASTVKNNAQNTIQATEVVNSATQLAQKGGGVVQSAIDAMQEINASSNKIAEIISVIDEIAFQTNLLALNASVEAARAGNHGRGFAVVATEVRNLAQRSASAARQSNELIQNSVEKVRAGTAFVNETGAALTEIVESITKVGDIVAHIASASSEQSSGIDQVNQAVAQMDDITQQNAALAEQAAAGSIAVSEQSANMAQMLGFFKVNSKRASLRVETIDGNKSPSAPVKATAKKPSALALSLSTSKSGSNDEWEEF</sequence>
<dbReference type="CDD" id="cd11386">
    <property type="entry name" value="MCP_signal"/>
    <property type="match status" value="1"/>
</dbReference>
<dbReference type="CDD" id="cd00130">
    <property type="entry name" value="PAS"/>
    <property type="match status" value="1"/>
</dbReference>
<dbReference type="InterPro" id="IPR013655">
    <property type="entry name" value="PAS_fold_3"/>
</dbReference>
<comment type="caution">
    <text evidence="9">The sequence shown here is derived from an EMBL/GenBank/DDBJ whole genome shotgun (WGS) entry which is preliminary data.</text>
</comment>
<keyword evidence="1" id="KW-0488">Methylation</keyword>
<dbReference type="PROSITE" id="PS50111">
    <property type="entry name" value="CHEMOTAXIS_TRANSDUC_2"/>
    <property type="match status" value="1"/>
</dbReference>
<evidence type="ECO:0000313" key="10">
    <source>
        <dbReference type="Proteomes" id="UP000733744"/>
    </source>
</evidence>
<evidence type="ECO:0000256" key="6">
    <source>
        <dbReference type="SAM" id="Phobius"/>
    </source>
</evidence>
<dbReference type="Pfam" id="PF18947">
    <property type="entry name" value="HAMP_2"/>
    <property type="match status" value="1"/>
</dbReference>
<evidence type="ECO:0000256" key="5">
    <source>
        <dbReference type="SAM" id="Coils"/>
    </source>
</evidence>
<evidence type="ECO:0000256" key="3">
    <source>
        <dbReference type="ARBA" id="ARBA00029447"/>
    </source>
</evidence>
<dbReference type="SUPFAM" id="SSF58104">
    <property type="entry name" value="Methyl-accepting chemotaxis protein (MCP) signaling domain"/>
    <property type="match status" value="1"/>
</dbReference>
<dbReference type="EMBL" id="RYFG02000117">
    <property type="protein sequence ID" value="TRW90684.1"/>
    <property type="molecule type" value="Genomic_DNA"/>
</dbReference>
<dbReference type="Pfam" id="PF13188">
    <property type="entry name" value="PAS_8"/>
    <property type="match status" value="1"/>
</dbReference>
<dbReference type="SUPFAM" id="SSF55785">
    <property type="entry name" value="PYP-like sensor domain (PAS domain)"/>
    <property type="match status" value="2"/>
</dbReference>
<evidence type="ECO:0000256" key="2">
    <source>
        <dbReference type="ARBA" id="ARBA00023224"/>
    </source>
</evidence>
<reference evidence="9 10" key="1">
    <citation type="journal article" date="2019" name="Antonie Van Leeuwenhoek">
        <title>Description of 'Ca. Methylobacter oryzae' KRF1, a novel species from the environmentally important Methylobacter clade 2.</title>
        <authorList>
            <person name="Khatri K."/>
            <person name="Mohite J.A."/>
            <person name="Pandit P.S."/>
            <person name="Bahulikar R."/>
            <person name="Rahalkar M.C."/>
        </authorList>
    </citation>
    <scope>NUCLEOTIDE SEQUENCE [LARGE SCALE GENOMIC DNA]</scope>
    <source>
        <strain evidence="9 10">KRF1</strain>
    </source>
</reference>
<evidence type="ECO:0000313" key="9">
    <source>
        <dbReference type="EMBL" id="TRW90684.1"/>
    </source>
</evidence>
<keyword evidence="5" id="KW-0175">Coiled coil</keyword>
<comment type="similarity">
    <text evidence="3">Belongs to the methyl-accepting chemotaxis (MCP) protein family.</text>
</comment>
<feature type="transmembrane region" description="Helical" evidence="6">
    <location>
        <begin position="162"/>
        <end position="181"/>
    </location>
</feature>
<accession>A0ABY3C9B6</accession>
<dbReference type="Gene3D" id="1.20.120.1530">
    <property type="match status" value="1"/>
</dbReference>
<gene>
    <name evidence="9" type="ORF">EKO24_018900</name>
</gene>
<dbReference type="PANTHER" id="PTHR43531">
    <property type="entry name" value="PROTEIN ICFG"/>
    <property type="match status" value="1"/>
</dbReference>
<keyword evidence="6" id="KW-1133">Transmembrane helix</keyword>
<proteinExistence type="inferred from homology"/>
<dbReference type="PRINTS" id="PR00260">
    <property type="entry name" value="CHEMTRNSDUCR"/>
</dbReference>
<dbReference type="SMART" id="SM00091">
    <property type="entry name" value="PAS"/>
    <property type="match status" value="2"/>
</dbReference>
<dbReference type="Pfam" id="PF08447">
    <property type="entry name" value="PAS_3"/>
    <property type="match status" value="1"/>
</dbReference>
<dbReference type="InterPro" id="IPR003660">
    <property type="entry name" value="HAMP_dom"/>
</dbReference>
<dbReference type="RefSeq" id="WP_127029613.1">
    <property type="nucleotide sequence ID" value="NZ_RYFG02000117.1"/>
</dbReference>
<dbReference type="Gene3D" id="3.30.450.20">
    <property type="entry name" value="PAS domain"/>
    <property type="match status" value="2"/>
</dbReference>
<dbReference type="InterPro" id="IPR035965">
    <property type="entry name" value="PAS-like_dom_sf"/>
</dbReference>
<dbReference type="SMART" id="SM00283">
    <property type="entry name" value="MA"/>
    <property type="match status" value="1"/>
</dbReference>
<evidence type="ECO:0000256" key="4">
    <source>
        <dbReference type="PROSITE-ProRule" id="PRU00284"/>
    </source>
</evidence>
<dbReference type="NCBIfam" id="TIGR00229">
    <property type="entry name" value="sensory_box"/>
    <property type="match status" value="1"/>
</dbReference>
<dbReference type="Pfam" id="PF00015">
    <property type="entry name" value="MCPsignal"/>
    <property type="match status" value="1"/>
</dbReference>
<evidence type="ECO:0000256" key="1">
    <source>
        <dbReference type="ARBA" id="ARBA00022481"/>
    </source>
</evidence>